<feature type="signal peptide" evidence="3">
    <location>
        <begin position="1"/>
        <end position="23"/>
    </location>
</feature>
<reference evidence="5" key="1">
    <citation type="submission" date="2021-04" db="EMBL/GenBank/DDBJ databases">
        <authorList>
            <person name="Tunstrom K."/>
        </authorList>
    </citation>
    <scope>NUCLEOTIDE SEQUENCE</scope>
</reference>
<dbReference type="InterPro" id="IPR000859">
    <property type="entry name" value="CUB_dom"/>
</dbReference>
<dbReference type="EMBL" id="CAJQZP010001430">
    <property type="protein sequence ID" value="CAG5045845.1"/>
    <property type="molecule type" value="Genomic_DNA"/>
</dbReference>
<feature type="domain" description="CUB" evidence="4">
    <location>
        <begin position="30"/>
        <end position="161"/>
    </location>
</feature>
<organism evidence="5 6">
    <name type="scientific">Parnassius apollo</name>
    <name type="common">Apollo butterfly</name>
    <name type="synonym">Papilio apollo</name>
    <dbReference type="NCBI Taxonomy" id="110799"/>
    <lineage>
        <taxon>Eukaryota</taxon>
        <taxon>Metazoa</taxon>
        <taxon>Ecdysozoa</taxon>
        <taxon>Arthropoda</taxon>
        <taxon>Hexapoda</taxon>
        <taxon>Insecta</taxon>
        <taxon>Pterygota</taxon>
        <taxon>Neoptera</taxon>
        <taxon>Endopterygota</taxon>
        <taxon>Lepidoptera</taxon>
        <taxon>Glossata</taxon>
        <taxon>Ditrysia</taxon>
        <taxon>Papilionoidea</taxon>
        <taxon>Papilionidae</taxon>
        <taxon>Parnassiinae</taxon>
        <taxon>Parnassini</taxon>
        <taxon>Parnassius</taxon>
        <taxon>Parnassius</taxon>
    </lineage>
</organism>
<dbReference type="Pfam" id="PF00431">
    <property type="entry name" value="CUB"/>
    <property type="match status" value="4"/>
</dbReference>
<comment type="caution">
    <text evidence="2">Lacks conserved residue(s) required for the propagation of feature annotation.</text>
</comment>
<dbReference type="GO" id="GO:0005886">
    <property type="term" value="C:plasma membrane"/>
    <property type="evidence" value="ECO:0007669"/>
    <property type="project" value="TreeGrafter"/>
</dbReference>
<evidence type="ECO:0000313" key="5">
    <source>
        <dbReference type="EMBL" id="CAG5045845.1"/>
    </source>
</evidence>
<keyword evidence="6" id="KW-1185">Reference proteome</keyword>
<keyword evidence="1" id="KW-1015">Disulfide bond</keyword>
<evidence type="ECO:0000256" key="2">
    <source>
        <dbReference type="PROSITE-ProRule" id="PRU00059"/>
    </source>
</evidence>
<keyword evidence="3" id="KW-0732">Signal</keyword>
<gene>
    <name evidence="5" type="ORF">PAPOLLO_LOCUS23387</name>
</gene>
<evidence type="ECO:0000259" key="4">
    <source>
        <dbReference type="PROSITE" id="PS01180"/>
    </source>
</evidence>
<feature type="domain" description="CUB" evidence="4">
    <location>
        <begin position="332"/>
        <end position="453"/>
    </location>
</feature>
<evidence type="ECO:0000256" key="1">
    <source>
        <dbReference type="ARBA" id="ARBA00023157"/>
    </source>
</evidence>
<name>A0A8S3Y180_PARAO</name>
<feature type="domain" description="CUB" evidence="4">
    <location>
        <begin position="469"/>
        <end position="586"/>
    </location>
</feature>
<dbReference type="SMART" id="SM00042">
    <property type="entry name" value="CUB"/>
    <property type="match status" value="4"/>
</dbReference>
<dbReference type="OrthoDB" id="6369184at2759"/>
<protein>
    <submittedName>
        <fullName evidence="5">(apollo) hypothetical protein</fullName>
    </submittedName>
</protein>
<dbReference type="PANTHER" id="PTHR47537">
    <property type="entry name" value="CUBILIN"/>
    <property type="match status" value="1"/>
</dbReference>
<feature type="domain" description="CUB" evidence="4">
    <location>
        <begin position="178"/>
        <end position="298"/>
    </location>
</feature>
<dbReference type="Proteomes" id="UP000691718">
    <property type="component" value="Unassembled WGS sequence"/>
</dbReference>
<dbReference type="PANTHER" id="PTHR47537:SF2">
    <property type="entry name" value="CUBILIN"/>
    <property type="match status" value="1"/>
</dbReference>
<dbReference type="PROSITE" id="PS01180">
    <property type="entry name" value="CUB"/>
    <property type="match status" value="4"/>
</dbReference>
<evidence type="ECO:0000313" key="6">
    <source>
        <dbReference type="Proteomes" id="UP000691718"/>
    </source>
</evidence>
<accession>A0A8S3Y180</accession>
<proteinExistence type="predicted"/>
<feature type="chain" id="PRO_5035714963" evidence="3">
    <location>
        <begin position="24"/>
        <end position="628"/>
    </location>
</feature>
<evidence type="ECO:0000256" key="3">
    <source>
        <dbReference type="SAM" id="SignalP"/>
    </source>
</evidence>
<dbReference type="AlphaFoldDB" id="A0A8S3Y180"/>
<dbReference type="InterPro" id="IPR053207">
    <property type="entry name" value="Non-NMDA_GluR_Accessory"/>
</dbReference>
<comment type="caution">
    <text evidence="5">The sequence shown here is derived from an EMBL/GenBank/DDBJ whole genome shotgun (WGS) entry which is preliminary data.</text>
</comment>
<sequence length="628" mass="70670">MKTSTAVILLIHLSLHTVDEGLAINPSCLCIRFSSTYGKERGTFSSPDYPQPYSKHSTCLIYTFIASSHQIVELLFTDFDIYKEHLDCTRGDFLKVYSEGGVHGPGPPDVNEYSIWSRVLCGSRVDAPPALYSHGPVLILELNLGGKISNATGFIGTYKFIDRKNFETDGVQVQGTLCDYVFDSHPNKPTYGRLYSPRYPSSYPSNIRCTYHLHARKNERIKLVFEESFLQKGDESCLNRADVIKVYDGKSSAAPVLTIICNEVIGYEVLSTGSALLVQFTANSNTPGQGFKARYQFQMEDNINAEADTLKKSTAESVSSFGPAVSAATSSCHRVLSSNKNKNGTLTSPMYPLPYSQKTQCHYDFLGRGRERVRLVFEDFSLQRFTGNIIDCENTDSIDIFLYVDGRLEKMVSLCGNDLPKPIMSNGPKLSMVFRGIYSSRTSRGFKISYAFLEDYAVTSGKQLKEFPCAFVYNSSESERGVVMSPNYPGVYPRDTECNYFFYGNQDEKVRLHFTHFDVEGVIPCEVVSASDYVQFYNQILDSQSPRYCGQLKEFYITSDKSFLRITFKSNDRLDATGFKGDYIFLRDTEMHSITMPEYGDSGSLAFKTMSWKLKIVITILILLSARH</sequence>
<dbReference type="CDD" id="cd00041">
    <property type="entry name" value="CUB"/>
    <property type="match status" value="4"/>
</dbReference>
<dbReference type="FunFam" id="2.60.120.290:FF:000058">
    <property type="entry name" value="CUB domaincontaining protein"/>
    <property type="match status" value="1"/>
</dbReference>